<gene>
    <name evidence="1" type="ORF">NO1_0587</name>
</gene>
<organism evidence="1 2">
    <name type="scientific">Termititenax aidoneus</name>
    <dbReference type="NCBI Taxonomy" id="2218524"/>
    <lineage>
        <taxon>Bacteria</taxon>
        <taxon>Bacillati</taxon>
        <taxon>Candidatus Margulisiibacteriota</taxon>
        <taxon>Candidatus Termititenacia</taxon>
        <taxon>Candidatus Termititenacales</taxon>
        <taxon>Candidatus Termititenacaceae</taxon>
        <taxon>Candidatus Termititenax</taxon>
    </lineage>
</organism>
<evidence type="ECO:0000313" key="2">
    <source>
        <dbReference type="Proteomes" id="UP000269352"/>
    </source>
</evidence>
<accession>A0A388T954</accession>
<keyword evidence="2" id="KW-1185">Reference proteome</keyword>
<comment type="caution">
    <text evidence="1">The sequence shown here is derived from an EMBL/GenBank/DDBJ whole genome shotgun (WGS) entry which is preliminary data.</text>
</comment>
<protein>
    <submittedName>
        <fullName evidence="1">Uncharacterized protein</fullName>
    </submittedName>
</protein>
<dbReference type="EMBL" id="BGZN01000006">
    <property type="protein sequence ID" value="GBR73157.1"/>
    <property type="molecule type" value="Genomic_DNA"/>
</dbReference>
<evidence type="ECO:0000313" key="1">
    <source>
        <dbReference type="EMBL" id="GBR73157.1"/>
    </source>
</evidence>
<reference evidence="1 2" key="1">
    <citation type="journal article" date="2019" name="ISME J.">
        <title>Genome analyses of uncultured TG2/ZB3 bacteria in 'Margulisbacteria' specifically attached to ectosymbiotic spirochetes of protists in the termite gut.</title>
        <authorList>
            <person name="Utami Y.D."/>
            <person name="Kuwahara H."/>
            <person name="Igai K."/>
            <person name="Murakami T."/>
            <person name="Sugaya K."/>
            <person name="Morikawa T."/>
            <person name="Nagura Y."/>
            <person name="Yuki M."/>
            <person name="Deevong P."/>
            <person name="Inoue T."/>
            <person name="Kihara K."/>
            <person name="Lo N."/>
            <person name="Yamada A."/>
            <person name="Ohkuma M."/>
            <person name="Hongoh Y."/>
        </authorList>
    </citation>
    <scope>NUCLEOTIDE SEQUENCE [LARGE SCALE GENOMIC DNA]</scope>
    <source>
        <strain evidence="1">NkOx7-01</strain>
    </source>
</reference>
<dbReference type="AlphaFoldDB" id="A0A388T954"/>
<name>A0A388T954_TERA1</name>
<sequence>MAYELKPLSDHVRVEAFTHAALTKGSVYNLGGVILTLVDINAEANDVLNLDTGKQGAVFEYAAAEIADAPAIGAAAYLNAAGKITATTHVGEYSDDTYVANTLVGVVVANTGALQVYRV</sequence>
<proteinExistence type="predicted"/>
<dbReference type="Proteomes" id="UP000269352">
    <property type="component" value="Unassembled WGS sequence"/>
</dbReference>